<reference evidence="1 2" key="1">
    <citation type="journal article" date="2025" name="Microbiol. Resour. Announc.">
        <title>Draft genome sequences for Neonectria magnoliae and Neonectria punicea, canker pathogens of Liriodendron tulipifera and Acer saccharum in West Virginia.</title>
        <authorList>
            <person name="Petronek H.M."/>
            <person name="Kasson M.T."/>
            <person name="Metheny A.M."/>
            <person name="Stauder C.M."/>
            <person name="Lovett B."/>
            <person name="Lynch S.C."/>
            <person name="Garnas J.R."/>
            <person name="Kasson L.R."/>
            <person name="Stajich J.E."/>
        </authorList>
    </citation>
    <scope>NUCLEOTIDE SEQUENCE [LARGE SCALE GENOMIC DNA]</scope>
    <source>
        <strain evidence="1 2">NRRL 64653</strain>
    </source>
</reference>
<organism evidence="1 2">
    <name type="scientific">Neonectria punicea</name>
    <dbReference type="NCBI Taxonomy" id="979145"/>
    <lineage>
        <taxon>Eukaryota</taxon>
        <taxon>Fungi</taxon>
        <taxon>Dikarya</taxon>
        <taxon>Ascomycota</taxon>
        <taxon>Pezizomycotina</taxon>
        <taxon>Sordariomycetes</taxon>
        <taxon>Hypocreomycetidae</taxon>
        <taxon>Hypocreales</taxon>
        <taxon>Nectriaceae</taxon>
        <taxon>Neonectria</taxon>
    </lineage>
</organism>
<proteinExistence type="predicted"/>
<protein>
    <submittedName>
        <fullName evidence="1">Uncharacterized protein</fullName>
    </submittedName>
</protein>
<dbReference type="SUPFAM" id="SSF51197">
    <property type="entry name" value="Clavaminate synthase-like"/>
    <property type="match status" value="1"/>
</dbReference>
<evidence type="ECO:0000313" key="1">
    <source>
        <dbReference type="EMBL" id="KAK7419268.1"/>
    </source>
</evidence>
<sequence>MSAYPPPLDPSYTPSTSIVSIAANAPIEDILAIVERDGGVILTDFVTPEDLATIEEDIKPYKDATKSTEDSALHIIPKETLAVPGLVGKSPTVAKICEFPVLEKLRTSILQEKFCVIREDFVEENCIDPLLSISMTLHIGYGAPRQRLHRDDNVHGTRHGHEFDLSKAGQFACLVAGTQTTRRNGATMFIPGSHKWDDSRSPRLDEICFAACSPGPVPRNRSKASLSSQTPASNIKFVSKTSSIKVKGPQ</sequence>
<comment type="caution">
    <text evidence="1">The sequence shown here is derived from an EMBL/GenBank/DDBJ whole genome shotgun (WGS) entry which is preliminary data.</text>
</comment>
<dbReference type="Proteomes" id="UP001498476">
    <property type="component" value="Unassembled WGS sequence"/>
</dbReference>
<gene>
    <name evidence="1" type="ORF">QQX98_003420</name>
</gene>
<name>A0ABR1HES5_9HYPO</name>
<dbReference type="Gene3D" id="2.60.120.620">
    <property type="entry name" value="q2cbj1_9rhob like domain"/>
    <property type="match status" value="1"/>
</dbReference>
<accession>A0ABR1HES5</accession>
<dbReference type="EMBL" id="JAZAVJ010000039">
    <property type="protein sequence ID" value="KAK7419268.1"/>
    <property type="molecule type" value="Genomic_DNA"/>
</dbReference>
<evidence type="ECO:0000313" key="2">
    <source>
        <dbReference type="Proteomes" id="UP001498476"/>
    </source>
</evidence>
<dbReference type="InterPro" id="IPR008775">
    <property type="entry name" value="Phytyl_CoA_dOase-like"/>
</dbReference>
<keyword evidence="2" id="KW-1185">Reference proteome</keyword>
<dbReference type="Pfam" id="PF05721">
    <property type="entry name" value="PhyH"/>
    <property type="match status" value="1"/>
</dbReference>